<feature type="transmembrane region" description="Helical" evidence="8">
    <location>
        <begin position="162"/>
        <end position="184"/>
    </location>
</feature>
<dbReference type="Pfam" id="PF01594">
    <property type="entry name" value="AI-2E_transport"/>
    <property type="match status" value="1"/>
</dbReference>
<reference evidence="9" key="1">
    <citation type="submission" date="2022-04" db="EMBL/GenBank/DDBJ databases">
        <title>Draft genome sequences of lactic acid bacteria (LAB) strains involved in meat spoilage.</title>
        <authorList>
            <person name="Palevich N."/>
        </authorList>
    </citation>
    <scope>NUCLEOTIDE SEQUENCE</scope>
    <source>
        <strain evidence="9">9-14</strain>
    </source>
</reference>
<keyword evidence="7 8" id="KW-0472">Membrane</keyword>
<feature type="transmembrane region" description="Helical" evidence="8">
    <location>
        <begin position="12"/>
        <end position="33"/>
    </location>
</feature>
<feature type="transmembrane region" description="Helical" evidence="8">
    <location>
        <begin position="217"/>
        <end position="242"/>
    </location>
</feature>
<evidence type="ECO:0000256" key="3">
    <source>
        <dbReference type="ARBA" id="ARBA00022448"/>
    </source>
</evidence>
<feature type="transmembrane region" description="Helical" evidence="8">
    <location>
        <begin position="39"/>
        <end position="61"/>
    </location>
</feature>
<sequence length="370" mass="40708">MELLKKSSLMFWSIWLLVIAVLIFICTKIDFLFAPVGTFISTLFAPIVIAGFLYYMLNPLIHLLEKMKIKRGYGIAIIFLLLIGGLVFLAMAVIPNLVSQIGQLVNNVPKYLKDLESSSNDLINQGWLKDLKLEEKLQSSDFSIEKIAKNVFSGVTNSVGSIVGAVTNMTIVVLTVPIVLFYMFKDGDKFGPSVTKFVPSDYRDKVSELLSQMSNTIASYISGQALVCLFVGTFTFVGYLIIDLPYGFLLGFIAGITNIIPFIGPYIGIAPALIIGFIDSPFKAILVCVVVLIVQQIDSNLISPNVIGKTLAIHPLTIIIILLVAGNIAGIIGMILGVPFYAVTKTVILYVYDILKLRKEHRVTETKIEK</sequence>
<evidence type="ECO:0000313" key="10">
    <source>
        <dbReference type="Proteomes" id="UP001249945"/>
    </source>
</evidence>
<evidence type="ECO:0000256" key="6">
    <source>
        <dbReference type="ARBA" id="ARBA00022989"/>
    </source>
</evidence>
<dbReference type="EMBL" id="JALRMR010000030">
    <property type="protein sequence ID" value="MDT1975468.1"/>
    <property type="molecule type" value="Genomic_DNA"/>
</dbReference>
<evidence type="ECO:0000256" key="2">
    <source>
        <dbReference type="ARBA" id="ARBA00009773"/>
    </source>
</evidence>
<evidence type="ECO:0000313" key="9">
    <source>
        <dbReference type="EMBL" id="MDT1975468.1"/>
    </source>
</evidence>
<evidence type="ECO:0000256" key="7">
    <source>
        <dbReference type="ARBA" id="ARBA00023136"/>
    </source>
</evidence>
<evidence type="ECO:0000256" key="4">
    <source>
        <dbReference type="ARBA" id="ARBA00022475"/>
    </source>
</evidence>
<feature type="transmembrane region" description="Helical" evidence="8">
    <location>
        <begin position="317"/>
        <end position="343"/>
    </location>
</feature>
<dbReference type="AlphaFoldDB" id="A0AAW8RGZ7"/>
<evidence type="ECO:0000256" key="5">
    <source>
        <dbReference type="ARBA" id="ARBA00022692"/>
    </source>
</evidence>
<dbReference type="RefSeq" id="WP_311781075.1">
    <property type="nucleotide sequence ID" value="NZ_JALRMR010000030.1"/>
</dbReference>
<feature type="transmembrane region" description="Helical" evidence="8">
    <location>
        <begin position="248"/>
        <end position="269"/>
    </location>
</feature>
<protein>
    <submittedName>
        <fullName evidence="9">AI-2E family transporter</fullName>
    </submittedName>
</protein>
<dbReference type="PANTHER" id="PTHR21716">
    <property type="entry name" value="TRANSMEMBRANE PROTEIN"/>
    <property type="match status" value="1"/>
</dbReference>
<dbReference type="Proteomes" id="UP001249945">
    <property type="component" value="Unassembled WGS sequence"/>
</dbReference>
<dbReference type="GO" id="GO:0005886">
    <property type="term" value="C:plasma membrane"/>
    <property type="evidence" value="ECO:0007669"/>
    <property type="project" value="UniProtKB-SubCell"/>
</dbReference>
<dbReference type="InterPro" id="IPR002549">
    <property type="entry name" value="AI-2E-like"/>
</dbReference>
<keyword evidence="4" id="KW-1003">Cell membrane</keyword>
<name>A0AAW8RGZ7_CARDV</name>
<comment type="subcellular location">
    <subcellularLocation>
        <location evidence="1">Cell membrane</location>
        <topology evidence="1">Multi-pass membrane protein</topology>
    </subcellularLocation>
</comment>
<evidence type="ECO:0000256" key="1">
    <source>
        <dbReference type="ARBA" id="ARBA00004651"/>
    </source>
</evidence>
<proteinExistence type="inferred from homology"/>
<keyword evidence="6 8" id="KW-1133">Transmembrane helix</keyword>
<organism evidence="9 10">
    <name type="scientific">Carnobacterium divergens</name>
    <name type="common">Lactobacillus divergens</name>
    <dbReference type="NCBI Taxonomy" id="2748"/>
    <lineage>
        <taxon>Bacteria</taxon>
        <taxon>Bacillati</taxon>
        <taxon>Bacillota</taxon>
        <taxon>Bacilli</taxon>
        <taxon>Lactobacillales</taxon>
        <taxon>Carnobacteriaceae</taxon>
        <taxon>Carnobacterium</taxon>
    </lineage>
</organism>
<gene>
    <name evidence="9" type="ORF">MX635_13755</name>
</gene>
<feature type="transmembrane region" description="Helical" evidence="8">
    <location>
        <begin position="73"/>
        <end position="94"/>
    </location>
</feature>
<keyword evidence="5 8" id="KW-0812">Transmembrane</keyword>
<keyword evidence="3" id="KW-0813">Transport</keyword>
<dbReference type="PANTHER" id="PTHR21716:SF53">
    <property type="entry name" value="PERMEASE PERM-RELATED"/>
    <property type="match status" value="1"/>
</dbReference>
<accession>A0AAW8RGZ7</accession>
<feature type="transmembrane region" description="Helical" evidence="8">
    <location>
        <begin position="281"/>
        <end position="297"/>
    </location>
</feature>
<dbReference type="GO" id="GO:0055085">
    <property type="term" value="P:transmembrane transport"/>
    <property type="evidence" value="ECO:0007669"/>
    <property type="project" value="TreeGrafter"/>
</dbReference>
<comment type="similarity">
    <text evidence="2">Belongs to the autoinducer-2 exporter (AI-2E) (TC 2.A.86) family.</text>
</comment>
<evidence type="ECO:0000256" key="8">
    <source>
        <dbReference type="SAM" id="Phobius"/>
    </source>
</evidence>
<comment type="caution">
    <text evidence="9">The sequence shown here is derived from an EMBL/GenBank/DDBJ whole genome shotgun (WGS) entry which is preliminary data.</text>
</comment>